<feature type="transmembrane region" description="Helical" evidence="1">
    <location>
        <begin position="25"/>
        <end position="46"/>
    </location>
</feature>
<comment type="caution">
    <text evidence="2">The sequence shown here is derived from an EMBL/GenBank/DDBJ whole genome shotgun (WGS) entry which is preliminary data.</text>
</comment>
<reference evidence="2 3" key="1">
    <citation type="submission" date="2021-11" db="EMBL/GenBank/DDBJ databases">
        <title>Black yeast isolated from Biological Soil Crust.</title>
        <authorList>
            <person name="Kurbessoian T."/>
        </authorList>
    </citation>
    <scope>NUCLEOTIDE SEQUENCE [LARGE SCALE GENOMIC DNA]</scope>
    <source>
        <strain evidence="2 3">CCFEE 5522</strain>
    </source>
</reference>
<proteinExistence type="predicted"/>
<gene>
    <name evidence="2" type="ORF">LTR36_009492</name>
</gene>
<keyword evidence="1" id="KW-0472">Membrane</keyword>
<evidence type="ECO:0000313" key="2">
    <source>
        <dbReference type="EMBL" id="KAK4548582.1"/>
    </source>
</evidence>
<keyword evidence="1" id="KW-1133">Transmembrane helix</keyword>
<sequence>MSSIFGYLDITNGARITNLSPTDPFAIFAFALLCLMIPVAIIMLAWTLRRSVNSVIDGIRHEKAAPHTHHRGVRGLRRGLRYSAVPSTSSSEENGAEV</sequence>
<protein>
    <submittedName>
        <fullName evidence="2">Uncharacterized protein</fullName>
    </submittedName>
</protein>
<keyword evidence="3" id="KW-1185">Reference proteome</keyword>
<name>A0AAV9JSV4_9PEZI</name>
<organism evidence="2 3">
    <name type="scientific">Oleoguttula mirabilis</name>
    <dbReference type="NCBI Taxonomy" id="1507867"/>
    <lineage>
        <taxon>Eukaryota</taxon>
        <taxon>Fungi</taxon>
        <taxon>Dikarya</taxon>
        <taxon>Ascomycota</taxon>
        <taxon>Pezizomycotina</taxon>
        <taxon>Dothideomycetes</taxon>
        <taxon>Dothideomycetidae</taxon>
        <taxon>Mycosphaerellales</taxon>
        <taxon>Teratosphaeriaceae</taxon>
        <taxon>Oleoguttula</taxon>
    </lineage>
</organism>
<keyword evidence="1" id="KW-0812">Transmembrane</keyword>
<evidence type="ECO:0000256" key="1">
    <source>
        <dbReference type="SAM" id="Phobius"/>
    </source>
</evidence>
<evidence type="ECO:0000313" key="3">
    <source>
        <dbReference type="Proteomes" id="UP001324427"/>
    </source>
</evidence>
<dbReference type="Proteomes" id="UP001324427">
    <property type="component" value="Unassembled WGS sequence"/>
</dbReference>
<dbReference type="AlphaFoldDB" id="A0AAV9JSV4"/>
<dbReference type="EMBL" id="JAVFHQ010000007">
    <property type="protein sequence ID" value="KAK4548582.1"/>
    <property type="molecule type" value="Genomic_DNA"/>
</dbReference>
<accession>A0AAV9JSV4</accession>